<evidence type="ECO:0000256" key="1">
    <source>
        <dbReference type="SAM" id="Phobius"/>
    </source>
</evidence>
<dbReference type="AlphaFoldDB" id="A0A0G1AVU3"/>
<evidence type="ECO:0008006" key="4">
    <source>
        <dbReference type="Google" id="ProtNLM"/>
    </source>
</evidence>
<keyword evidence="1" id="KW-0812">Transmembrane</keyword>
<keyword evidence="1" id="KW-0472">Membrane</keyword>
<keyword evidence="1" id="KW-1133">Transmembrane helix</keyword>
<feature type="transmembrane region" description="Helical" evidence="1">
    <location>
        <begin position="6"/>
        <end position="27"/>
    </location>
</feature>
<gene>
    <name evidence="2" type="ORF">UV33_C0008G0008</name>
</gene>
<dbReference type="Proteomes" id="UP000034135">
    <property type="component" value="Unassembled WGS sequence"/>
</dbReference>
<sequence>MEPRNILYISISIAALIFAGALAFAAFRLAQVLKALKILVEDIEDTTKDVRLLKDKLKSSSFSLIALLLKSLVKKNLSKRAVK</sequence>
<protein>
    <recommendedName>
        <fullName evidence="4">DUF948 domain-containing protein</fullName>
    </recommendedName>
</protein>
<accession>A0A0G1AVU3</accession>
<evidence type="ECO:0000313" key="3">
    <source>
        <dbReference type="Proteomes" id="UP000034135"/>
    </source>
</evidence>
<comment type="caution">
    <text evidence="2">The sequence shown here is derived from an EMBL/GenBank/DDBJ whole genome shotgun (WGS) entry which is preliminary data.</text>
</comment>
<proteinExistence type="predicted"/>
<evidence type="ECO:0000313" key="2">
    <source>
        <dbReference type="EMBL" id="KKS65245.1"/>
    </source>
</evidence>
<dbReference type="EMBL" id="LCEB01000008">
    <property type="protein sequence ID" value="KKS65245.1"/>
    <property type="molecule type" value="Genomic_DNA"/>
</dbReference>
<organism evidence="2 3">
    <name type="scientific">Candidatus Daviesbacteria bacterium GW2011_GWA1_42_6</name>
    <dbReference type="NCBI Taxonomy" id="1618420"/>
    <lineage>
        <taxon>Bacteria</taxon>
        <taxon>Candidatus Daviesiibacteriota</taxon>
    </lineage>
</organism>
<reference evidence="2 3" key="1">
    <citation type="journal article" date="2015" name="Nature">
        <title>rRNA introns, odd ribosomes, and small enigmatic genomes across a large radiation of phyla.</title>
        <authorList>
            <person name="Brown C.T."/>
            <person name="Hug L.A."/>
            <person name="Thomas B.C."/>
            <person name="Sharon I."/>
            <person name="Castelle C.J."/>
            <person name="Singh A."/>
            <person name="Wilkins M.J."/>
            <person name="Williams K.H."/>
            <person name="Banfield J.F."/>
        </authorList>
    </citation>
    <scope>NUCLEOTIDE SEQUENCE [LARGE SCALE GENOMIC DNA]</scope>
</reference>
<name>A0A0G1AVU3_9BACT</name>